<comment type="subcellular location">
    <subcellularLocation>
        <location evidence="1">Nucleus</location>
    </subcellularLocation>
</comment>
<organism evidence="4 5">
    <name type="scientific">Lophium mytilinum</name>
    <dbReference type="NCBI Taxonomy" id="390894"/>
    <lineage>
        <taxon>Eukaryota</taxon>
        <taxon>Fungi</taxon>
        <taxon>Dikarya</taxon>
        <taxon>Ascomycota</taxon>
        <taxon>Pezizomycotina</taxon>
        <taxon>Dothideomycetes</taxon>
        <taxon>Pleosporomycetidae</taxon>
        <taxon>Mytilinidiales</taxon>
        <taxon>Mytilinidiaceae</taxon>
        <taxon>Lophium</taxon>
    </lineage>
</organism>
<name>A0A6A6RAT2_9PEZI</name>
<feature type="domain" description="Zn(2)-C6 fungal-type" evidence="3">
    <location>
        <begin position="61"/>
        <end position="89"/>
    </location>
</feature>
<gene>
    <name evidence="4" type="ORF">BU16DRAFT_522789</name>
</gene>
<reference evidence="4" key="1">
    <citation type="journal article" date="2020" name="Stud. Mycol.">
        <title>101 Dothideomycetes genomes: a test case for predicting lifestyles and emergence of pathogens.</title>
        <authorList>
            <person name="Haridas S."/>
            <person name="Albert R."/>
            <person name="Binder M."/>
            <person name="Bloem J."/>
            <person name="Labutti K."/>
            <person name="Salamov A."/>
            <person name="Andreopoulos B."/>
            <person name="Baker S."/>
            <person name="Barry K."/>
            <person name="Bills G."/>
            <person name="Bluhm B."/>
            <person name="Cannon C."/>
            <person name="Castanera R."/>
            <person name="Culley D."/>
            <person name="Daum C."/>
            <person name="Ezra D."/>
            <person name="Gonzalez J."/>
            <person name="Henrissat B."/>
            <person name="Kuo A."/>
            <person name="Liang C."/>
            <person name="Lipzen A."/>
            <person name="Lutzoni F."/>
            <person name="Magnuson J."/>
            <person name="Mondo S."/>
            <person name="Nolan M."/>
            <person name="Ohm R."/>
            <person name="Pangilinan J."/>
            <person name="Park H.-J."/>
            <person name="Ramirez L."/>
            <person name="Alfaro M."/>
            <person name="Sun H."/>
            <person name="Tritt A."/>
            <person name="Yoshinaga Y."/>
            <person name="Zwiers L.-H."/>
            <person name="Turgeon B."/>
            <person name="Goodwin S."/>
            <person name="Spatafora J."/>
            <person name="Crous P."/>
            <person name="Grigoriev I."/>
        </authorList>
    </citation>
    <scope>NUCLEOTIDE SEQUENCE</scope>
    <source>
        <strain evidence="4">CBS 269.34</strain>
    </source>
</reference>
<dbReference type="Gene3D" id="4.10.240.10">
    <property type="entry name" value="Zn(2)-C6 fungal-type DNA-binding domain"/>
    <property type="match status" value="1"/>
</dbReference>
<evidence type="ECO:0000313" key="5">
    <source>
        <dbReference type="Proteomes" id="UP000799750"/>
    </source>
</evidence>
<dbReference type="Pfam" id="PF00172">
    <property type="entry name" value="Zn_clus"/>
    <property type="match status" value="1"/>
</dbReference>
<dbReference type="InterPro" id="IPR036864">
    <property type="entry name" value="Zn2-C6_fun-type_DNA-bd_sf"/>
</dbReference>
<dbReference type="InterPro" id="IPR050613">
    <property type="entry name" value="Sec_Metabolite_Reg"/>
</dbReference>
<dbReference type="SUPFAM" id="SSF57701">
    <property type="entry name" value="Zn2/Cys6 DNA-binding domain"/>
    <property type="match status" value="1"/>
</dbReference>
<evidence type="ECO:0000256" key="2">
    <source>
        <dbReference type="ARBA" id="ARBA00023242"/>
    </source>
</evidence>
<dbReference type="PANTHER" id="PTHR31001:SF45">
    <property type="entry name" value="ZN(II)2CYS6 TRANSCRIPTION FACTOR (EUROFUNG)"/>
    <property type="match status" value="1"/>
</dbReference>
<evidence type="ECO:0000313" key="4">
    <source>
        <dbReference type="EMBL" id="KAF2501908.1"/>
    </source>
</evidence>
<dbReference type="PANTHER" id="PTHR31001">
    <property type="entry name" value="UNCHARACTERIZED TRANSCRIPTIONAL REGULATORY PROTEIN"/>
    <property type="match status" value="1"/>
</dbReference>
<protein>
    <recommendedName>
        <fullName evidence="3">Zn(2)-C6 fungal-type domain-containing protein</fullName>
    </recommendedName>
</protein>
<accession>A0A6A6RAT2</accession>
<proteinExistence type="predicted"/>
<sequence length="188" mass="21454">MAAFMWQHTLPKCFGISELMSMPTSLPSKIYIELSTHTFLDMADSNLTSSRVAAKSQRVLACVLCQQRKVKCNRKFPCTNCEKAGAQCVPATLAPRHRRRRFPERELLERLRDYEGLLRQNNIKFEPLHASIDEKPSPSLDGKSYDSADEVLLAGRAATADRPKNTIVKSETVYEPKNFWHAMNQRVR</sequence>
<dbReference type="CDD" id="cd00067">
    <property type="entry name" value="GAL4"/>
    <property type="match status" value="1"/>
</dbReference>
<dbReference type="PROSITE" id="PS50048">
    <property type="entry name" value="ZN2_CY6_FUNGAL_2"/>
    <property type="match status" value="1"/>
</dbReference>
<dbReference type="EMBL" id="MU004182">
    <property type="protein sequence ID" value="KAF2501908.1"/>
    <property type="molecule type" value="Genomic_DNA"/>
</dbReference>
<dbReference type="Proteomes" id="UP000799750">
    <property type="component" value="Unassembled WGS sequence"/>
</dbReference>
<dbReference type="GO" id="GO:0005634">
    <property type="term" value="C:nucleus"/>
    <property type="evidence" value="ECO:0007669"/>
    <property type="project" value="UniProtKB-SubCell"/>
</dbReference>
<dbReference type="AlphaFoldDB" id="A0A6A6RAT2"/>
<dbReference type="OrthoDB" id="3621423at2759"/>
<evidence type="ECO:0000256" key="1">
    <source>
        <dbReference type="ARBA" id="ARBA00004123"/>
    </source>
</evidence>
<dbReference type="GO" id="GO:0000981">
    <property type="term" value="F:DNA-binding transcription factor activity, RNA polymerase II-specific"/>
    <property type="evidence" value="ECO:0007669"/>
    <property type="project" value="InterPro"/>
</dbReference>
<dbReference type="SMART" id="SM00066">
    <property type="entry name" value="GAL4"/>
    <property type="match status" value="1"/>
</dbReference>
<dbReference type="GO" id="GO:0008270">
    <property type="term" value="F:zinc ion binding"/>
    <property type="evidence" value="ECO:0007669"/>
    <property type="project" value="InterPro"/>
</dbReference>
<keyword evidence="5" id="KW-1185">Reference proteome</keyword>
<evidence type="ECO:0000259" key="3">
    <source>
        <dbReference type="PROSITE" id="PS50048"/>
    </source>
</evidence>
<keyword evidence="2" id="KW-0539">Nucleus</keyword>
<dbReference type="InterPro" id="IPR001138">
    <property type="entry name" value="Zn2Cys6_DnaBD"/>
</dbReference>